<keyword evidence="4" id="KW-0812">Transmembrane</keyword>
<accession>A0A9D1JTB4</accession>
<dbReference type="PANTHER" id="PTHR43531">
    <property type="entry name" value="PROTEIN ICFG"/>
    <property type="match status" value="1"/>
</dbReference>
<name>A0A9D1JTB4_9FIRM</name>
<dbReference type="AlphaFoldDB" id="A0A9D1JTB4"/>
<keyword evidence="4" id="KW-0472">Membrane</keyword>
<gene>
    <name evidence="7" type="ORF">IAA83_04095</name>
</gene>
<dbReference type="PANTHER" id="PTHR43531:SF11">
    <property type="entry name" value="METHYL-ACCEPTING CHEMOTAXIS PROTEIN 3"/>
    <property type="match status" value="1"/>
</dbReference>
<dbReference type="PROSITE" id="PS50111">
    <property type="entry name" value="CHEMOTAXIS_TRANSDUC_2"/>
    <property type="match status" value="1"/>
</dbReference>
<evidence type="ECO:0000256" key="4">
    <source>
        <dbReference type="SAM" id="Phobius"/>
    </source>
</evidence>
<organism evidence="7 8">
    <name type="scientific">Candidatus Avoscillospira avistercoris</name>
    <dbReference type="NCBI Taxonomy" id="2840707"/>
    <lineage>
        <taxon>Bacteria</taxon>
        <taxon>Bacillati</taxon>
        <taxon>Bacillota</taxon>
        <taxon>Clostridia</taxon>
        <taxon>Eubacteriales</taxon>
        <taxon>Oscillospiraceae</taxon>
        <taxon>Oscillospiraceae incertae sedis</taxon>
        <taxon>Candidatus Avoscillospira</taxon>
    </lineage>
</organism>
<dbReference type="Pfam" id="PF00015">
    <property type="entry name" value="MCPsignal"/>
    <property type="match status" value="1"/>
</dbReference>
<dbReference type="SMART" id="SM00283">
    <property type="entry name" value="MA"/>
    <property type="match status" value="1"/>
</dbReference>
<keyword evidence="1" id="KW-0145">Chemotaxis</keyword>
<protein>
    <submittedName>
        <fullName evidence="7">HAMP domain-containing protein</fullName>
    </submittedName>
</protein>
<evidence type="ECO:0000313" key="7">
    <source>
        <dbReference type="EMBL" id="HIS64538.1"/>
    </source>
</evidence>
<comment type="similarity">
    <text evidence="2">Belongs to the methyl-accepting chemotaxis (MCP) protein family.</text>
</comment>
<proteinExistence type="inferred from homology"/>
<keyword evidence="4" id="KW-1133">Transmembrane helix</keyword>
<dbReference type="Proteomes" id="UP000886741">
    <property type="component" value="Unassembled WGS sequence"/>
</dbReference>
<dbReference type="GO" id="GO:0004888">
    <property type="term" value="F:transmembrane signaling receptor activity"/>
    <property type="evidence" value="ECO:0007669"/>
    <property type="project" value="InterPro"/>
</dbReference>
<evidence type="ECO:0000313" key="8">
    <source>
        <dbReference type="Proteomes" id="UP000886741"/>
    </source>
</evidence>
<dbReference type="InterPro" id="IPR004090">
    <property type="entry name" value="Chemotax_Me-accpt_rcpt"/>
</dbReference>
<reference evidence="7" key="1">
    <citation type="submission" date="2020-10" db="EMBL/GenBank/DDBJ databases">
        <authorList>
            <person name="Gilroy R."/>
        </authorList>
    </citation>
    <scope>NUCLEOTIDE SEQUENCE</scope>
    <source>
        <strain evidence="7">ChiBcec16-1751</strain>
    </source>
</reference>
<sequence length="466" mass="49296">MLIALTANHADLLDRLEAGDAAGYFDHLDPGDLLELESLLDTYFAAQAQVVQMVEDGSADDAVSRYTQDLLVAGEAVDGMVQQIIAAQELAGQEMLNRLGATTAQVMILLGGFALFALIYSLVVTIRMSASIGQSVQGLMDGMESLRAGVLSTRIPVRSLDDLGRISQKFNETCETLDTCVSHVNATMEQVAAGRLVYDDTTVFQGDFLTMQQSIVRMIEQENQLIRLVQSTTEQVSSAAGQVSAAAQNLAQGATEQASSVEELSAAVEDAAATSRKAGEAGNLTEQTNEKMDQMLEAMAQIYAASQEMGRVVQSIENIAFQTNLLALNAAVEAARAGSSSKGFAVIADTVRHLAIKSSEEAKETARLLQSTQSAVDLGRELAADAAGLLRDTAGAAEESAASTARVLSALTEQTAALEQIDSGLEQISAVIQNNSASSQESAAASEQLHAQSSELERHVRVFSLD</sequence>
<dbReference type="CDD" id="cd06225">
    <property type="entry name" value="HAMP"/>
    <property type="match status" value="1"/>
</dbReference>
<dbReference type="InterPro" id="IPR003660">
    <property type="entry name" value="HAMP_dom"/>
</dbReference>
<evidence type="ECO:0000256" key="1">
    <source>
        <dbReference type="ARBA" id="ARBA00022500"/>
    </source>
</evidence>
<evidence type="ECO:0000259" key="6">
    <source>
        <dbReference type="PROSITE" id="PS50885"/>
    </source>
</evidence>
<evidence type="ECO:0000256" key="3">
    <source>
        <dbReference type="PROSITE-ProRule" id="PRU00284"/>
    </source>
</evidence>
<dbReference type="InterPro" id="IPR004089">
    <property type="entry name" value="MCPsignal_dom"/>
</dbReference>
<evidence type="ECO:0000259" key="5">
    <source>
        <dbReference type="PROSITE" id="PS50111"/>
    </source>
</evidence>
<dbReference type="PROSITE" id="PS50885">
    <property type="entry name" value="HAMP"/>
    <property type="match status" value="1"/>
</dbReference>
<dbReference type="Gene3D" id="1.10.287.950">
    <property type="entry name" value="Methyl-accepting chemotaxis protein"/>
    <property type="match status" value="1"/>
</dbReference>
<dbReference type="SUPFAM" id="SSF58104">
    <property type="entry name" value="Methyl-accepting chemotaxis protein (MCP) signaling domain"/>
    <property type="match status" value="1"/>
</dbReference>
<dbReference type="GO" id="GO:0006935">
    <property type="term" value="P:chemotaxis"/>
    <property type="evidence" value="ECO:0007669"/>
    <property type="project" value="UniProtKB-KW"/>
</dbReference>
<feature type="domain" description="HAMP" evidence="6">
    <location>
        <begin position="130"/>
        <end position="182"/>
    </location>
</feature>
<reference evidence="7" key="2">
    <citation type="journal article" date="2021" name="PeerJ">
        <title>Extensive microbial diversity within the chicken gut microbiome revealed by metagenomics and culture.</title>
        <authorList>
            <person name="Gilroy R."/>
            <person name="Ravi A."/>
            <person name="Getino M."/>
            <person name="Pursley I."/>
            <person name="Horton D.L."/>
            <person name="Alikhan N.F."/>
            <person name="Baker D."/>
            <person name="Gharbi K."/>
            <person name="Hall N."/>
            <person name="Watson M."/>
            <person name="Adriaenssens E.M."/>
            <person name="Foster-Nyarko E."/>
            <person name="Jarju S."/>
            <person name="Secka A."/>
            <person name="Antonio M."/>
            <person name="Oren A."/>
            <person name="Chaudhuri R.R."/>
            <person name="La Ragione R."/>
            <person name="Hildebrand F."/>
            <person name="Pallen M.J."/>
        </authorList>
    </citation>
    <scope>NUCLEOTIDE SEQUENCE</scope>
    <source>
        <strain evidence="7">ChiBcec16-1751</strain>
    </source>
</reference>
<dbReference type="GO" id="GO:0005886">
    <property type="term" value="C:plasma membrane"/>
    <property type="evidence" value="ECO:0007669"/>
    <property type="project" value="TreeGrafter"/>
</dbReference>
<feature type="transmembrane region" description="Helical" evidence="4">
    <location>
        <begin position="106"/>
        <end position="126"/>
    </location>
</feature>
<dbReference type="GO" id="GO:0007165">
    <property type="term" value="P:signal transduction"/>
    <property type="evidence" value="ECO:0007669"/>
    <property type="project" value="UniProtKB-KW"/>
</dbReference>
<evidence type="ECO:0000256" key="2">
    <source>
        <dbReference type="ARBA" id="ARBA00029447"/>
    </source>
</evidence>
<feature type="domain" description="Methyl-accepting transducer" evidence="5">
    <location>
        <begin position="232"/>
        <end position="450"/>
    </location>
</feature>
<dbReference type="Pfam" id="PF00672">
    <property type="entry name" value="HAMP"/>
    <property type="match status" value="1"/>
</dbReference>
<keyword evidence="3" id="KW-0807">Transducer</keyword>
<dbReference type="EMBL" id="DVJJ01000066">
    <property type="protein sequence ID" value="HIS64538.1"/>
    <property type="molecule type" value="Genomic_DNA"/>
</dbReference>
<dbReference type="PRINTS" id="PR00260">
    <property type="entry name" value="CHEMTRNSDUCR"/>
</dbReference>
<dbReference type="InterPro" id="IPR051310">
    <property type="entry name" value="MCP_chemotaxis"/>
</dbReference>
<comment type="caution">
    <text evidence="7">The sequence shown here is derived from an EMBL/GenBank/DDBJ whole genome shotgun (WGS) entry which is preliminary data.</text>
</comment>